<accession>A0A917FAP5</accession>
<dbReference type="GO" id="GO:0000028">
    <property type="term" value="P:ribosomal small subunit assembly"/>
    <property type="evidence" value="ECO:0007669"/>
    <property type="project" value="TreeGrafter"/>
</dbReference>
<keyword evidence="2 3" id="KW-0690">Ribosome biogenesis</keyword>
<dbReference type="SUPFAM" id="SSF75420">
    <property type="entry name" value="YhbC-like, N-terminal domain"/>
    <property type="match status" value="1"/>
</dbReference>
<evidence type="ECO:0000256" key="3">
    <source>
        <dbReference type="HAMAP-Rule" id="MF_01077"/>
    </source>
</evidence>
<dbReference type="Pfam" id="PF17384">
    <property type="entry name" value="DUF150_C"/>
    <property type="match status" value="1"/>
</dbReference>
<keyword evidence="7" id="KW-1185">Reference proteome</keyword>
<organism evidence="6 7">
    <name type="scientific">Terasakiella brassicae</name>
    <dbReference type="NCBI Taxonomy" id="1634917"/>
    <lineage>
        <taxon>Bacteria</taxon>
        <taxon>Pseudomonadati</taxon>
        <taxon>Pseudomonadota</taxon>
        <taxon>Alphaproteobacteria</taxon>
        <taxon>Rhodospirillales</taxon>
        <taxon>Terasakiellaceae</taxon>
        <taxon>Terasakiella</taxon>
    </lineage>
</organism>
<comment type="similarity">
    <text evidence="3">Belongs to the RimP family.</text>
</comment>
<comment type="subcellular location">
    <subcellularLocation>
        <location evidence="3">Cytoplasm</location>
    </subcellularLocation>
</comment>
<reference evidence="6" key="2">
    <citation type="submission" date="2020-09" db="EMBL/GenBank/DDBJ databases">
        <authorList>
            <person name="Sun Q."/>
            <person name="Zhou Y."/>
        </authorList>
    </citation>
    <scope>NUCLEOTIDE SEQUENCE</scope>
    <source>
        <strain evidence="6">CGMCC 1.15254</strain>
    </source>
</reference>
<gene>
    <name evidence="3" type="primary">rimP</name>
    <name evidence="6" type="ORF">GCM10011332_15980</name>
</gene>
<dbReference type="AlphaFoldDB" id="A0A917FAP5"/>
<proteinExistence type="inferred from homology"/>
<dbReference type="GO" id="GO:0005829">
    <property type="term" value="C:cytosol"/>
    <property type="evidence" value="ECO:0007669"/>
    <property type="project" value="TreeGrafter"/>
</dbReference>
<feature type="domain" description="Ribosome maturation factor RimP C-terminal" evidence="5">
    <location>
        <begin position="87"/>
        <end position="151"/>
    </location>
</feature>
<reference evidence="6" key="1">
    <citation type="journal article" date="2014" name="Int. J. Syst. Evol. Microbiol.">
        <title>Complete genome sequence of Corynebacterium casei LMG S-19264T (=DSM 44701T), isolated from a smear-ripened cheese.</title>
        <authorList>
            <consortium name="US DOE Joint Genome Institute (JGI-PGF)"/>
            <person name="Walter F."/>
            <person name="Albersmeier A."/>
            <person name="Kalinowski J."/>
            <person name="Ruckert C."/>
        </authorList>
    </citation>
    <scope>NUCLEOTIDE SEQUENCE</scope>
    <source>
        <strain evidence="6">CGMCC 1.15254</strain>
    </source>
</reference>
<dbReference type="HAMAP" id="MF_01077">
    <property type="entry name" value="RimP"/>
    <property type="match status" value="1"/>
</dbReference>
<dbReference type="NCBIfam" id="NF000932">
    <property type="entry name" value="PRK00092.2-5"/>
    <property type="match status" value="1"/>
</dbReference>
<evidence type="ECO:0000313" key="6">
    <source>
        <dbReference type="EMBL" id="GGF62880.1"/>
    </source>
</evidence>
<evidence type="ECO:0000259" key="5">
    <source>
        <dbReference type="Pfam" id="PF17384"/>
    </source>
</evidence>
<name>A0A917FAP5_9PROT</name>
<evidence type="ECO:0000259" key="4">
    <source>
        <dbReference type="Pfam" id="PF02576"/>
    </source>
</evidence>
<dbReference type="Gene3D" id="3.30.300.70">
    <property type="entry name" value="RimP-like superfamily, N-terminal"/>
    <property type="match status" value="1"/>
</dbReference>
<dbReference type="EMBL" id="BMHV01000009">
    <property type="protein sequence ID" value="GGF62880.1"/>
    <property type="molecule type" value="Genomic_DNA"/>
</dbReference>
<dbReference type="Proteomes" id="UP000632498">
    <property type="component" value="Unassembled WGS sequence"/>
</dbReference>
<dbReference type="InterPro" id="IPR036847">
    <property type="entry name" value="RimP_C_sf"/>
</dbReference>
<dbReference type="CDD" id="cd01734">
    <property type="entry name" value="YlxS_C"/>
    <property type="match status" value="1"/>
</dbReference>
<dbReference type="InterPro" id="IPR003728">
    <property type="entry name" value="Ribosome_maturation_RimP"/>
</dbReference>
<dbReference type="InterPro" id="IPR035956">
    <property type="entry name" value="RimP_N_sf"/>
</dbReference>
<evidence type="ECO:0000256" key="2">
    <source>
        <dbReference type="ARBA" id="ARBA00022517"/>
    </source>
</evidence>
<protein>
    <recommendedName>
        <fullName evidence="3">Ribosome maturation factor RimP</fullName>
    </recommendedName>
</protein>
<dbReference type="Gene3D" id="2.30.30.180">
    <property type="entry name" value="Ribosome maturation factor RimP, C-terminal domain"/>
    <property type="match status" value="1"/>
</dbReference>
<dbReference type="PANTHER" id="PTHR33867:SF1">
    <property type="entry name" value="RIBOSOME MATURATION FACTOR RIMP"/>
    <property type="match status" value="1"/>
</dbReference>
<dbReference type="Pfam" id="PF02576">
    <property type="entry name" value="RimP_N"/>
    <property type="match status" value="1"/>
</dbReference>
<comment type="caution">
    <text evidence="6">The sequence shown here is derived from an EMBL/GenBank/DDBJ whole genome shotgun (WGS) entry which is preliminary data.</text>
</comment>
<dbReference type="GO" id="GO:0006412">
    <property type="term" value="P:translation"/>
    <property type="evidence" value="ECO:0007669"/>
    <property type="project" value="TreeGrafter"/>
</dbReference>
<dbReference type="InterPro" id="IPR028998">
    <property type="entry name" value="RimP_C"/>
</dbReference>
<dbReference type="RefSeq" id="WP_188663653.1">
    <property type="nucleotide sequence ID" value="NZ_BMHV01000009.1"/>
</dbReference>
<keyword evidence="1 3" id="KW-0963">Cytoplasm</keyword>
<sequence>MSLALKRIEEIIAPTLTDLGYAIVRLQMQGERHPTLQIMAERLDRKIMDVEDCAAISRAISPLLDVDDPIEDAYSLEVSSPGVDRPLVRAEDFERFAGFEAKVEVAYLIDGRKRFTGRLVGLVDGNVQILVDGEAQDLPFEDIVKAKLVLTDDLLAAASKEQGL</sequence>
<dbReference type="InterPro" id="IPR028989">
    <property type="entry name" value="RimP_N"/>
</dbReference>
<comment type="function">
    <text evidence="3">Required for maturation of 30S ribosomal subunits.</text>
</comment>
<evidence type="ECO:0000256" key="1">
    <source>
        <dbReference type="ARBA" id="ARBA00022490"/>
    </source>
</evidence>
<dbReference type="SUPFAM" id="SSF74942">
    <property type="entry name" value="YhbC-like, C-terminal domain"/>
    <property type="match status" value="1"/>
</dbReference>
<feature type="domain" description="Ribosome maturation factor RimP N-terminal" evidence="4">
    <location>
        <begin position="11"/>
        <end position="84"/>
    </location>
</feature>
<evidence type="ECO:0000313" key="7">
    <source>
        <dbReference type="Proteomes" id="UP000632498"/>
    </source>
</evidence>
<dbReference type="PANTHER" id="PTHR33867">
    <property type="entry name" value="RIBOSOME MATURATION FACTOR RIMP"/>
    <property type="match status" value="1"/>
</dbReference>